<proteinExistence type="predicted"/>
<dbReference type="InterPro" id="IPR007344">
    <property type="entry name" value="GrpB/CoaE"/>
</dbReference>
<dbReference type="PANTHER" id="PTHR34822">
    <property type="entry name" value="GRPB DOMAIN PROTEIN (AFU_ORTHOLOGUE AFUA_1G01530)"/>
    <property type="match status" value="1"/>
</dbReference>
<comment type="caution">
    <text evidence="1">The sequence shown here is derived from an EMBL/GenBank/DDBJ whole genome shotgun (WGS) entry which is preliminary data.</text>
</comment>
<organism evidence="1 2">
    <name type="scientific">Zooshikella harenae</name>
    <dbReference type="NCBI Taxonomy" id="2827238"/>
    <lineage>
        <taxon>Bacteria</taxon>
        <taxon>Pseudomonadati</taxon>
        <taxon>Pseudomonadota</taxon>
        <taxon>Gammaproteobacteria</taxon>
        <taxon>Oceanospirillales</taxon>
        <taxon>Zooshikellaceae</taxon>
        <taxon>Zooshikella</taxon>
    </lineage>
</organism>
<dbReference type="Pfam" id="PF04229">
    <property type="entry name" value="GrpB"/>
    <property type="match status" value="1"/>
</dbReference>
<evidence type="ECO:0000313" key="1">
    <source>
        <dbReference type="EMBL" id="MBU2709652.1"/>
    </source>
</evidence>
<dbReference type="RefSeq" id="WP_215817822.1">
    <property type="nucleotide sequence ID" value="NZ_JAGSOY010000002.1"/>
</dbReference>
<dbReference type="EMBL" id="JAGSOY010000002">
    <property type="protein sequence ID" value="MBU2709652.1"/>
    <property type="molecule type" value="Genomic_DNA"/>
</dbReference>
<gene>
    <name evidence="1" type="ORF">KCG35_01120</name>
</gene>
<keyword evidence="2" id="KW-1185">Reference proteome</keyword>
<dbReference type="PANTHER" id="PTHR34822:SF1">
    <property type="entry name" value="GRPB FAMILY PROTEIN"/>
    <property type="match status" value="1"/>
</dbReference>
<dbReference type="InterPro" id="IPR043519">
    <property type="entry name" value="NT_sf"/>
</dbReference>
<reference evidence="1 2" key="1">
    <citation type="submission" date="2021-04" db="EMBL/GenBank/DDBJ databases">
        <authorList>
            <person name="Pira H."/>
            <person name="Risdian C."/>
            <person name="Wink J."/>
        </authorList>
    </citation>
    <scope>NUCLEOTIDE SEQUENCE [LARGE SCALE GENOMIC DNA]</scope>
    <source>
        <strain evidence="1 2">WH53</strain>
    </source>
</reference>
<dbReference type="SUPFAM" id="SSF81301">
    <property type="entry name" value="Nucleotidyltransferase"/>
    <property type="match status" value="1"/>
</dbReference>
<protein>
    <submittedName>
        <fullName evidence="1">GrpB family protein</fullName>
    </submittedName>
</protein>
<sequence>MKFFYPEQYQTKCIQRFLHFREKILNLLPFSSRVEHIGASSIPGAISKGDLDIFVGVEPSVIENAIIMLQSLGFEEKLDTLRTSELCMLESPFENVAIQVVANGSKFEFFLTFRDLLSSSPQLVEEYNNLKMSCVGLTHSEYREKKSAFVERVLAQA</sequence>
<evidence type="ECO:0000313" key="2">
    <source>
        <dbReference type="Proteomes" id="UP000690515"/>
    </source>
</evidence>
<dbReference type="Gene3D" id="3.30.460.10">
    <property type="entry name" value="Beta Polymerase, domain 2"/>
    <property type="match status" value="1"/>
</dbReference>
<accession>A0ABS5Z6H0</accession>
<dbReference type="Proteomes" id="UP000690515">
    <property type="component" value="Unassembled WGS sequence"/>
</dbReference>
<name>A0ABS5Z6H0_9GAMM</name>